<dbReference type="SMART" id="SM01389">
    <property type="entry name" value="Spt4"/>
    <property type="match status" value="1"/>
</dbReference>
<keyword evidence="4" id="KW-0240">DNA-directed RNA polymerase</keyword>
<dbReference type="GO" id="GO:0006355">
    <property type="term" value="P:regulation of DNA-templated transcription"/>
    <property type="evidence" value="ECO:0007669"/>
    <property type="project" value="UniProtKB-UniRule"/>
</dbReference>
<dbReference type="GO" id="GO:0008270">
    <property type="term" value="F:zinc ion binding"/>
    <property type="evidence" value="ECO:0007669"/>
    <property type="project" value="UniProtKB-UniRule"/>
</dbReference>
<dbReference type="Gene3D" id="2.20.28.90">
    <property type="match status" value="1"/>
</dbReference>
<proteinExistence type="inferred from homology"/>
<feature type="binding site" evidence="2">
    <location>
        <position position="32"/>
    </location>
    <ligand>
        <name>Zn(2+)</name>
        <dbReference type="ChEBI" id="CHEBI:29105"/>
    </ligand>
</feature>
<accession>A0A7C3J2G9</accession>
<keyword evidence="2" id="KW-0479">Metal-binding</keyword>
<dbReference type="InterPro" id="IPR029040">
    <property type="entry name" value="RPABC4/Spt4"/>
</dbReference>
<protein>
    <recommendedName>
        <fullName evidence="2">Transcription elongation factor Spt4</fullName>
    </recommendedName>
</protein>
<comment type="subunit">
    <text evidence="2">Heterodimer composed of Spt4 and Spt5.</text>
</comment>
<keyword evidence="1 2" id="KW-0804">Transcription</keyword>
<dbReference type="InterPro" id="IPR022800">
    <property type="entry name" value="Spt4/RpoE2_Znf"/>
</dbReference>
<dbReference type="InterPro" id="IPR007178">
    <property type="entry name" value="Spt4_arch"/>
</dbReference>
<feature type="binding site" evidence="2">
    <location>
        <position position="15"/>
    </location>
    <ligand>
        <name>Zn(2+)</name>
        <dbReference type="ChEBI" id="CHEBI:29105"/>
    </ligand>
</feature>
<name>A0A7C3J2G9_9CREN</name>
<feature type="binding site" evidence="2">
    <location>
        <position position="18"/>
    </location>
    <ligand>
        <name>Zn(2+)</name>
        <dbReference type="ChEBI" id="CHEBI:29105"/>
    </ligand>
</feature>
<reference evidence="4" key="1">
    <citation type="journal article" date="2020" name="mSystems">
        <title>Genome- and Community-Level Interaction Insights into Carbon Utilization and Element Cycling Functions of Hydrothermarchaeota in Hydrothermal Sediment.</title>
        <authorList>
            <person name="Zhou Z."/>
            <person name="Liu Y."/>
            <person name="Xu W."/>
            <person name="Pan J."/>
            <person name="Luo Z.H."/>
            <person name="Li M."/>
        </authorList>
    </citation>
    <scope>NUCLEOTIDE SEQUENCE [LARGE SCALE GENOMIC DNA]</scope>
    <source>
        <strain evidence="4">SpSt-468</strain>
    </source>
</reference>
<sequence>MSRDAEGQSSLKRACRKCKYILSEDDAKCPVCGSSDLSEEWSGIIIIVDPSAQLAEAIGAKRAGRYAIKVR</sequence>
<feature type="domain" description="Spt4/RpoE2 zinc finger" evidence="3">
    <location>
        <begin position="12"/>
        <end position="71"/>
    </location>
</feature>
<dbReference type="PANTHER" id="PTHR40704">
    <property type="entry name" value="TRANSCRIPTION ELONGATION FACTOR SPT4"/>
    <property type="match status" value="1"/>
</dbReference>
<comment type="caution">
    <text evidence="4">The sequence shown here is derived from an EMBL/GenBank/DDBJ whole genome shotgun (WGS) entry which is preliminary data.</text>
</comment>
<dbReference type="AlphaFoldDB" id="A0A7C3J2G9"/>
<dbReference type="GO" id="GO:0000428">
    <property type="term" value="C:DNA-directed RNA polymerase complex"/>
    <property type="evidence" value="ECO:0007669"/>
    <property type="project" value="UniProtKB-KW"/>
</dbReference>
<evidence type="ECO:0000313" key="4">
    <source>
        <dbReference type="EMBL" id="HFK20639.1"/>
    </source>
</evidence>
<evidence type="ECO:0000256" key="2">
    <source>
        <dbReference type="HAMAP-Rule" id="MF_00949"/>
    </source>
</evidence>
<evidence type="ECO:0000256" key="1">
    <source>
        <dbReference type="ARBA" id="ARBA00023163"/>
    </source>
</evidence>
<gene>
    <name evidence="2" type="primary">spt4</name>
    <name evidence="4" type="ORF">ENS19_05070</name>
</gene>
<keyword evidence="2" id="KW-0805">Transcription regulation</keyword>
<organism evidence="4">
    <name type="scientific">Candidatus Methanomethylicus mesodigestus</name>
    <dbReference type="NCBI Taxonomy" id="1867258"/>
    <lineage>
        <taxon>Archaea</taxon>
        <taxon>Thermoproteota</taxon>
        <taxon>Methanosuratincolia</taxon>
        <taxon>Candidatus Methanomethylicales</taxon>
        <taxon>Candidatus Methanomethylicaceae</taxon>
        <taxon>Candidatus Methanomethylicus</taxon>
    </lineage>
</organism>
<comment type="similarity">
    <text evidence="2">Belongs to the archaeal Spt4 family.</text>
</comment>
<feature type="binding site" evidence="2">
    <location>
        <position position="29"/>
    </location>
    <ligand>
        <name>Zn(2+)</name>
        <dbReference type="ChEBI" id="CHEBI:29105"/>
    </ligand>
</feature>
<dbReference type="NCBIfam" id="NF041664">
    <property type="entry name" value="RNAP_arch_Epp"/>
    <property type="match status" value="1"/>
</dbReference>
<keyword evidence="2" id="KW-0862">Zinc</keyword>
<dbReference type="PANTHER" id="PTHR40704:SF1">
    <property type="entry name" value="TRANSCRIPTION ELONGATION FACTOR SPT4"/>
    <property type="match status" value="1"/>
</dbReference>
<comment type="function">
    <text evidence="2">Stimulates transcription elongation.</text>
</comment>
<dbReference type="Pfam" id="PF06093">
    <property type="entry name" value="Spt4"/>
    <property type="match status" value="1"/>
</dbReference>
<dbReference type="SUPFAM" id="SSF63393">
    <property type="entry name" value="RNA polymerase subunits"/>
    <property type="match status" value="1"/>
</dbReference>
<dbReference type="HAMAP" id="MF_00949">
    <property type="entry name" value="Spt4_arch"/>
    <property type="match status" value="1"/>
</dbReference>
<dbReference type="InterPro" id="IPR038589">
    <property type="entry name" value="Spt4_dom_sf"/>
</dbReference>
<evidence type="ECO:0000259" key="3">
    <source>
        <dbReference type="SMART" id="SM01389"/>
    </source>
</evidence>
<dbReference type="EMBL" id="DSTX01000008">
    <property type="protein sequence ID" value="HFK20639.1"/>
    <property type="molecule type" value="Genomic_DNA"/>
</dbReference>